<protein>
    <submittedName>
        <fullName evidence="2">Uncharacterized protein</fullName>
    </submittedName>
</protein>
<evidence type="ECO:0000313" key="2">
    <source>
        <dbReference type="EMBL" id="MBI4595854.1"/>
    </source>
</evidence>
<reference evidence="2" key="1">
    <citation type="submission" date="2020-07" db="EMBL/GenBank/DDBJ databases">
        <title>Huge and variable diversity of episymbiotic CPR bacteria and DPANN archaea in groundwater ecosystems.</title>
        <authorList>
            <person name="He C.Y."/>
            <person name="Keren R."/>
            <person name="Whittaker M."/>
            <person name="Farag I.F."/>
            <person name="Doudna J."/>
            <person name="Cate J.H.D."/>
            <person name="Banfield J.F."/>
        </authorList>
    </citation>
    <scope>NUCLEOTIDE SEQUENCE</scope>
    <source>
        <strain evidence="2">NC_groundwater_1482_Ag_S-0.65um_47_24</strain>
    </source>
</reference>
<comment type="caution">
    <text evidence="2">The sequence shown here is derived from an EMBL/GenBank/DDBJ whole genome shotgun (WGS) entry which is preliminary data.</text>
</comment>
<evidence type="ECO:0000256" key="1">
    <source>
        <dbReference type="SAM" id="Coils"/>
    </source>
</evidence>
<organism evidence="2 3">
    <name type="scientific">Tectimicrobiota bacterium</name>
    <dbReference type="NCBI Taxonomy" id="2528274"/>
    <lineage>
        <taxon>Bacteria</taxon>
        <taxon>Pseudomonadati</taxon>
        <taxon>Nitrospinota/Tectimicrobiota group</taxon>
        <taxon>Candidatus Tectimicrobiota</taxon>
    </lineage>
</organism>
<dbReference type="EMBL" id="JACQWF010000258">
    <property type="protein sequence ID" value="MBI4595854.1"/>
    <property type="molecule type" value="Genomic_DNA"/>
</dbReference>
<keyword evidence="1" id="KW-0175">Coiled coil</keyword>
<gene>
    <name evidence="2" type="ORF">HY730_05680</name>
</gene>
<name>A0A933GN95_UNCTE</name>
<evidence type="ECO:0000313" key="3">
    <source>
        <dbReference type="Proteomes" id="UP000772181"/>
    </source>
</evidence>
<proteinExistence type="predicted"/>
<accession>A0A933GN95</accession>
<sequence>MRTTIEEWLIQCKKALTRLKQMLTGYEELKRKIEAMEQKYDEHSRIVFEATKQLLEPGKKGVKKIGF</sequence>
<dbReference type="Proteomes" id="UP000772181">
    <property type="component" value="Unassembled WGS sequence"/>
</dbReference>
<dbReference type="AlphaFoldDB" id="A0A933GN95"/>
<feature type="coiled-coil region" evidence="1">
    <location>
        <begin position="19"/>
        <end position="46"/>
    </location>
</feature>